<feature type="chain" id="PRO_5045593747" description="CBM2 domain-containing protein" evidence="6">
    <location>
        <begin position="25"/>
        <end position="478"/>
    </location>
</feature>
<accession>A0ABP4WXX9</accession>
<dbReference type="Proteomes" id="UP001500655">
    <property type="component" value="Unassembled WGS sequence"/>
</dbReference>
<feature type="signal peptide" evidence="6">
    <location>
        <begin position="1"/>
        <end position="24"/>
    </location>
</feature>
<proteinExistence type="inferred from homology"/>
<gene>
    <name evidence="8" type="ORF">GCM10009681_37670</name>
</gene>
<comment type="caution">
    <text evidence="8">The sequence shown here is derived from an EMBL/GenBank/DDBJ whole genome shotgun (WGS) entry which is preliminary data.</text>
</comment>
<dbReference type="PRINTS" id="PR00861">
    <property type="entry name" value="ALYTICPTASE"/>
</dbReference>
<evidence type="ECO:0000313" key="9">
    <source>
        <dbReference type="Proteomes" id="UP001500655"/>
    </source>
</evidence>
<dbReference type="InterPro" id="IPR012291">
    <property type="entry name" value="CBM2_carb-bd_dom_sf"/>
</dbReference>
<evidence type="ECO:0000256" key="3">
    <source>
        <dbReference type="ARBA" id="ARBA00022801"/>
    </source>
</evidence>
<evidence type="ECO:0000256" key="2">
    <source>
        <dbReference type="ARBA" id="ARBA00022670"/>
    </source>
</evidence>
<dbReference type="SUPFAM" id="SSF50494">
    <property type="entry name" value="Trypsin-like serine proteases"/>
    <property type="match status" value="1"/>
</dbReference>
<keyword evidence="2" id="KW-0645">Protease</keyword>
<dbReference type="InterPro" id="IPR001919">
    <property type="entry name" value="CBD2"/>
</dbReference>
<dbReference type="PROSITE" id="PS51173">
    <property type="entry name" value="CBM2"/>
    <property type="match status" value="1"/>
</dbReference>
<comment type="similarity">
    <text evidence="1">Belongs to the peptidase S1 family.</text>
</comment>
<protein>
    <recommendedName>
        <fullName evidence="7">CBM2 domain-containing protein</fullName>
    </recommendedName>
</protein>
<dbReference type="SMART" id="SM00637">
    <property type="entry name" value="CBD_II"/>
    <property type="match status" value="1"/>
</dbReference>
<keyword evidence="5" id="KW-1015">Disulfide bond</keyword>
<keyword evidence="3" id="KW-0378">Hydrolase</keyword>
<feature type="domain" description="CBM2" evidence="7">
    <location>
        <begin position="371"/>
        <end position="478"/>
    </location>
</feature>
<dbReference type="InterPro" id="IPR009003">
    <property type="entry name" value="Peptidase_S1_PA"/>
</dbReference>
<dbReference type="SUPFAM" id="SSF49384">
    <property type="entry name" value="Carbohydrate-binding domain"/>
    <property type="match status" value="1"/>
</dbReference>
<dbReference type="Gene3D" id="2.40.10.10">
    <property type="entry name" value="Trypsin-like serine proteases"/>
    <property type="match status" value="2"/>
</dbReference>
<dbReference type="EMBL" id="BAAALS010000018">
    <property type="protein sequence ID" value="GAA1763070.1"/>
    <property type="molecule type" value="Genomic_DNA"/>
</dbReference>
<dbReference type="InterPro" id="IPR001316">
    <property type="entry name" value="Pept_S1A_streptogrisin"/>
</dbReference>
<dbReference type="InterPro" id="IPR008965">
    <property type="entry name" value="CBM2/CBM3_carb-bd_dom_sf"/>
</dbReference>
<evidence type="ECO:0000256" key="6">
    <source>
        <dbReference type="SAM" id="SignalP"/>
    </source>
</evidence>
<evidence type="ECO:0000259" key="7">
    <source>
        <dbReference type="PROSITE" id="PS51173"/>
    </source>
</evidence>
<evidence type="ECO:0000313" key="8">
    <source>
        <dbReference type="EMBL" id="GAA1763070.1"/>
    </source>
</evidence>
<evidence type="ECO:0000256" key="1">
    <source>
        <dbReference type="ARBA" id="ARBA00007664"/>
    </source>
</evidence>
<dbReference type="Gene3D" id="2.60.40.290">
    <property type="match status" value="1"/>
</dbReference>
<keyword evidence="9" id="KW-1185">Reference proteome</keyword>
<evidence type="ECO:0000256" key="4">
    <source>
        <dbReference type="ARBA" id="ARBA00022825"/>
    </source>
</evidence>
<keyword evidence="6" id="KW-0732">Signal</keyword>
<sequence length="478" mass="48387">MARLGCALAATACAAAFVVQPAHAVPVTPAAAPGVPASVRDAMRAQVPLVAAANAIKAAVEATDQKGYAGIGLTGDHVTLWWKGRLPATVASAVSAARGVAPVVVATAAHSRTELRAAARTARAATAGSGAEIKLAADGSGLLLAVDPKAAAPATPTVDVPVKVVRQARLKPRSRDDDTPLWRGGTIMWNGPGCTAGFGVKDAAGATYILTAAHCGQVGSTWTDGAGETIGTLTARNQPHDVALISTPVAGNTVYTGGINDEQQAVVSGSTEVYPGQLLCQSGRTMAANTGGPMCNIEVRFHYTDEEDLVEATQLDGLEVAYSGDSGGPVYALGPDNTILAAGTLTRSGGAGLGFQDFATARDDFGVEPLTGTTTTACHVTYSITNSWSDGFNGSVTIHNSGPAVSAWKLGWTFSGPGNQVVNGAWNTTVTQTDQRVTAENVGHNATIPSGGSVTFGFNASGPATTPGLFTLNGSYCV</sequence>
<reference evidence="9" key="1">
    <citation type="journal article" date="2019" name="Int. J. Syst. Evol. Microbiol.">
        <title>The Global Catalogue of Microorganisms (GCM) 10K type strain sequencing project: providing services to taxonomists for standard genome sequencing and annotation.</title>
        <authorList>
            <consortium name="The Broad Institute Genomics Platform"/>
            <consortium name="The Broad Institute Genome Sequencing Center for Infectious Disease"/>
            <person name="Wu L."/>
            <person name="Ma J."/>
        </authorList>
    </citation>
    <scope>NUCLEOTIDE SEQUENCE [LARGE SCALE GENOMIC DNA]</scope>
    <source>
        <strain evidence="9">JCM 13249</strain>
    </source>
</reference>
<name>A0ABP4WXX9_9ACTN</name>
<keyword evidence="4" id="KW-0720">Serine protease</keyword>
<evidence type="ECO:0000256" key="5">
    <source>
        <dbReference type="ARBA" id="ARBA00023157"/>
    </source>
</evidence>
<dbReference type="Pfam" id="PF00553">
    <property type="entry name" value="CBM_2"/>
    <property type="match status" value="1"/>
</dbReference>
<dbReference type="InterPro" id="IPR043504">
    <property type="entry name" value="Peptidase_S1_PA_chymotrypsin"/>
</dbReference>
<organism evidence="8 9">
    <name type="scientific">Luedemannella helvata</name>
    <dbReference type="NCBI Taxonomy" id="349315"/>
    <lineage>
        <taxon>Bacteria</taxon>
        <taxon>Bacillati</taxon>
        <taxon>Actinomycetota</taxon>
        <taxon>Actinomycetes</taxon>
        <taxon>Micromonosporales</taxon>
        <taxon>Micromonosporaceae</taxon>
        <taxon>Luedemannella</taxon>
    </lineage>
</organism>